<organism evidence="2 3">
    <name type="scientific">Hyaloscypha bicolor E</name>
    <dbReference type="NCBI Taxonomy" id="1095630"/>
    <lineage>
        <taxon>Eukaryota</taxon>
        <taxon>Fungi</taxon>
        <taxon>Dikarya</taxon>
        <taxon>Ascomycota</taxon>
        <taxon>Pezizomycotina</taxon>
        <taxon>Leotiomycetes</taxon>
        <taxon>Helotiales</taxon>
        <taxon>Hyaloscyphaceae</taxon>
        <taxon>Hyaloscypha</taxon>
        <taxon>Hyaloscypha bicolor</taxon>
    </lineage>
</organism>
<evidence type="ECO:0000313" key="3">
    <source>
        <dbReference type="Proteomes" id="UP000235371"/>
    </source>
</evidence>
<name>A0A2J6TRZ3_9HELO</name>
<evidence type="ECO:0000313" key="2">
    <source>
        <dbReference type="EMBL" id="PMD65786.1"/>
    </source>
</evidence>
<dbReference type="InParanoid" id="A0A2J6TRZ3"/>
<dbReference type="GeneID" id="36587198"/>
<keyword evidence="3" id="KW-1185">Reference proteome</keyword>
<reference evidence="2 3" key="1">
    <citation type="submission" date="2016-04" db="EMBL/GenBank/DDBJ databases">
        <title>A degradative enzymes factory behind the ericoid mycorrhizal symbiosis.</title>
        <authorList>
            <consortium name="DOE Joint Genome Institute"/>
            <person name="Martino E."/>
            <person name="Morin E."/>
            <person name="Grelet G."/>
            <person name="Kuo A."/>
            <person name="Kohler A."/>
            <person name="Daghino S."/>
            <person name="Barry K."/>
            <person name="Choi C."/>
            <person name="Cichocki N."/>
            <person name="Clum A."/>
            <person name="Copeland A."/>
            <person name="Hainaut M."/>
            <person name="Haridas S."/>
            <person name="Labutti K."/>
            <person name="Lindquist E."/>
            <person name="Lipzen A."/>
            <person name="Khouja H.-R."/>
            <person name="Murat C."/>
            <person name="Ohm R."/>
            <person name="Olson A."/>
            <person name="Spatafora J."/>
            <person name="Veneault-Fourrey C."/>
            <person name="Henrissat B."/>
            <person name="Grigoriev I."/>
            <person name="Martin F."/>
            <person name="Perotto S."/>
        </authorList>
    </citation>
    <scope>NUCLEOTIDE SEQUENCE [LARGE SCALE GENOMIC DNA]</scope>
    <source>
        <strain evidence="2 3">E</strain>
    </source>
</reference>
<dbReference type="STRING" id="1095630.A0A2J6TRZ3"/>
<accession>A0A2J6TRZ3</accession>
<sequence>MWQASDVGVLAANGYYKTALEWVTARVMVMPNQTDQYFVVYDGEPEAKNLKNGKFNPTPTIRGHIGGGGANKVDTK</sequence>
<dbReference type="InterPro" id="IPR029058">
    <property type="entry name" value="AB_hydrolase_fold"/>
</dbReference>
<dbReference type="AlphaFoldDB" id="A0A2J6TRZ3"/>
<dbReference type="RefSeq" id="XP_024742690.1">
    <property type="nucleotide sequence ID" value="XM_024879121.1"/>
</dbReference>
<proteinExistence type="predicted"/>
<dbReference type="EMBL" id="KZ613745">
    <property type="protein sequence ID" value="PMD65786.1"/>
    <property type="molecule type" value="Genomic_DNA"/>
</dbReference>
<protein>
    <submittedName>
        <fullName evidence="2">Uncharacterized protein</fullName>
    </submittedName>
</protein>
<evidence type="ECO:0000256" key="1">
    <source>
        <dbReference type="SAM" id="MobiDB-lite"/>
    </source>
</evidence>
<feature type="region of interest" description="Disordered" evidence="1">
    <location>
        <begin position="49"/>
        <end position="76"/>
    </location>
</feature>
<dbReference type="Proteomes" id="UP000235371">
    <property type="component" value="Unassembled WGS sequence"/>
</dbReference>
<dbReference type="Gene3D" id="3.40.50.1820">
    <property type="entry name" value="alpha/beta hydrolase"/>
    <property type="match status" value="1"/>
</dbReference>
<gene>
    <name evidence="2" type="ORF">K444DRAFT_607174</name>
</gene>
<dbReference type="OrthoDB" id="9972683at2759"/>